<evidence type="ECO:0008006" key="4">
    <source>
        <dbReference type="Google" id="ProtNLM"/>
    </source>
</evidence>
<dbReference type="RefSeq" id="WP_013539345.1">
    <property type="nucleotide sequence ID" value="NZ_JAUSRD010000031.1"/>
</dbReference>
<reference evidence="2" key="1">
    <citation type="submission" date="2023-07" db="EMBL/GenBank/DDBJ databases">
        <title>Sorghum-associated microbial communities from plants grown in Nebraska, USA.</title>
        <authorList>
            <person name="Schachtman D."/>
        </authorList>
    </citation>
    <scope>NUCLEOTIDE SEQUENCE</scope>
    <source>
        <strain evidence="2">DS3754</strain>
    </source>
</reference>
<proteinExistence type="predicted"/>
<evidence type="ECO:0000256" key="1">
    <source>
        <dbReference type="SAM" id="SignalP"/>
    </source>
</evidence>
<sequence length="79" mass="8378">MRRFTALFALVATALAAGCVSRPAPRVTFLNDGVLKSPSAQDAENYCRNFGAPMRFLSAAGSEIPAAQVPAGEVIYRCD</sequence>
<dbReference type="Proteomes" id="UP001242045">
    <property type="component" value="Unassembled WGS sequence"/>
</dbReference>
<evidence type="ECO:0000313" key="3">
    <source>
        <dbReference type="Proteomes" id="UP001242045"/>
    </source>
</evidence>
<dbReference type="AlphaFoldDB" id="A0AAW8D8J0"/>
<keyword evidence="1" id="KW-0732">Signal</keyword>
<name>A0AAW8D8J0_9BURK</name>
<dbReference type="EMBL" id="JAUSRD010000031">
    <property type="protein sequence ID" value="MDP9897606.1"/>
    <property type="molecule type" value="Genomic_DNA"/>
</dbReference>
<accession>A0AAW8D8J0</accession>
<feature type="chain" id="PRO_5043353315" description="Lipoprotein" evidence="1">
    <location>
        <begin position="17"/>
        <end position="79"/>
    </location>
</feature>
<gene>
    <name evidence="2" type="ORF">J2W31_006753</name>
</gene>
<organism evidence="2 3">
    <name type="scientific">Variovorax boronicumulans</name>
    <dbReference type="NCBI Taxonomy" id="436515"/>
    <lineage>
        <taxon>Bacteria</taxon>
        <taxon>Pseudomonadati</taxon>
        <taxon>Pseudomonadota</taxon>
        <taxon>Betaproteobacteria</taxon>
        <taxon>Burkholderiales</taxon>
        <taxon>Comamonadaceae</taxon>
        <taxon>Variovorax</taxon>
    </lineage>
</organism>
<protein>
    <recommendedName>
        <fullName evidence="4">Lipoprotein</fullName>
    </recommendedName>
</protein>
<comment type="caution">
    <text evidence="2">The sequence shown here is derived from an EMBL/GenBank/DDBJ whole genome shotgun (WGS) entry which is preliminary data.</text>
</comment>
<feature type="signal peptide" evidence="1">
    <location>
        <begin position="1"/>
        <end position="16"/>
    </location>
</feature>
<evidence type="ECO:0000313" key="2">
    <source>
        <dbReference type="EMBL" id="MDP9897606.1"/>
    </source>
</evidence>
<dbReference type="PROSITE" id="PS51257">
    <property type="entry name" value="PROKAR_LIPOPROTEIN"/>
    <property type="match status" value="1"/>
</dbReference>